<gene>
    <name evidence="3" type="ORF">CTTA_4830</name>
</gene>
<dbReference type="Pfam" id="PF01381">
    <property type="entry name" value="HTH_3"/>
    <property type="match status" value="1"/>
</dbReference>
<evidence type="ECO:0000313" key="3">
    <source>
        <dbReference type="EMBL" id="GEQ77825.1"/>
    </source>
</evidence>
<name>A0A5A7MM87_COMTE</name>
<dbReference type="Gene3D" id="1.10.260.40">
    <property type="entry name" value="lambda repressor-like DNA-binding domains"/>
    <property type="match status" value="1"/>
</dbReference>
<dbReference type="GO" id="GO:0003677">
    <property type="term" value="F:DNA binding"/>
    <property type="evidence" value="ECO:0007669"/>
    <property type="project" value="InterPro"/>
</dbReference>
<dbReference type="SUPFAM" id="SSF47413">
    <property type="entry name" value="lambda repressor-like DNA-binding domains"/>
    <property type="match status" value="1"/>
</dbReference>
<feature type="domain" description="HTH cro/C1-type" evidence="2">
    <location>
        <begin position="18"/>
        <end position="70"/>
    </location>
</feature>
<reference evidence="3 4" key="1">
    <citation type="journal article" date="2019" name="Microbiol. Resour. Announc.">
        <title>Draft Genome Sequence of Comamonas testosteroni TA441, a Bacterium That Has a Cryptic Phenol Degradation Gene Cluster.</title>
        <authorList>
            <person name="Arai H."/>
            <person name="Ishii M."/>
        </authorList>
    </citation>
    <scope>NUCLEOTIDE SEQUENCE [LARGE SCALE GENOMIC DNA]</scope>
    <source>
        <strain evidence="3 4">TA441</strain>
    </source>
</reference>
<dbReference type="AlphaFoldDB" id="A0A5A7MM87"/>
<evidence type="ECO:0000313" key="4">
    <source>
        <dbReference type="Proteomes" id="UP000323105"/>
    </source>
</evidence>
<evidence type="ECO:0000256" key="1">
    <source>
        <dbReference type="SAM" id="MobiDB-lite"/>
    </source>
</evidence>
<dbReference type="Proteomes" id="UP000323105">
    <property type="component" value="Unassembled WGS sequence"/>
</dbReference>
<protein>
    <recommendedName>
        <fullName evidence="2">HTH cro/C1-type domain-containing protein</fullName>
    </recommendedName>
</protein>
<proteinExistence type="predicted"/>
<organism evidence="3 4">
    <name type="scientific">Comamonas testosteroni</name>
    <name type="common">Pseudomonas testosteroni</name>
    <dbReference type="NCBI Taxonomy" id="285"/>
    <lineage>
        <taxon>Bacteria</taxon>
        <taxon>Pseudomonadati</taxon>
        <taxon>Pseudomonadota</taxon>
        <taxon>Betaproteobacteria</taxon>
        <taxon>Burkholderiales</taxon>
        <taxon>Comamonadaceae</taxon>
        <taxon>Comamonas</taxon>
    </lineage>
</organism>
<feature type="region of interest" description="Disordered" evidence="1">
    <location>
        <begin position="88"/>
        <end position="110"/>
    </location>
</feature>
<dbReference type="CDD" id="cd00093">
    <property type="entry name" value="HTH_XRE"/>
    <property type="match status" value="1"/>
</dbReference>
<dbReference type="RefSeq" id="WP_149357111.1">
    <property type="nucleotide sequence ID" value="NZ_BKBW01000019.1"/>
</dbReference>
<dbReference type="PROSITE" id="PS50943">
    <property type="entry name" value="HTH_CROC1"/>
    <property type="match status" value="1"/>
</dbReference>
<dbReference type="InterPro" id="IPR001387">
    <property type="entry name" value="Cro/C1-type_HTH"/>
</dbReference>
<sequence>MQFFKTPDELEIELGEQLRAERLRQNLTMHDVALSAGVSEQTLRSLENGSGGRLNSLIRVMKALGKEEWLGTFRPAVRISPMDIAKRRGKQRLRATRSVMGQPFSKKDHS</sequence>
<dbReference type="InterPro" id="IPR010982">
    <property type="entry name" value="Lambda_DNA-bd_dom_sf"/>
</dbReference>
<comment type="caution">
    <text evidence="3">The sequence shown here is derived from an EMBL/GenBank/DDBJ whole genome shotgun (WGS) entry which is preliminary data.</text>
</comment>
<dbReference type="EMBL" id="BKBW01000019">
    <property type="protein sequence ID" value="GEQ77825.1"/>
    <property type="molecule type" value="Genomic_DNA"/>
</dbReference>
<accession>A0A5A7MM87</accession>
<dbReference type="SMART" id="SM00530">
    <property type="entry name" value="HTH_XRE"/>
    <property type="match status" value="1"/>
</dbReference>
<evidence type="ECO:0000259" key="2">
    <source>
        <dbReference type="PROSITE" id="PS50943"/>
    </source>
</evidence>